<dbReference type="OrthoDB" id="1731532at2759"/>
<dbReference type="EMBL" id="OOIL02002620">
    <property type="protein sequence ID" value="VFQ83879.1"/>
    <property type="molecule type" value="Genomic_DNA"/>
</dbReference>
<protein>
    <submittedName>
        <fullName evidence="1">Uncharacterized protein</fullName>
    </submittedName>
</protein>
<gene>
    <name evidence="1" type="ORF">CCAM_LOCUS25655</name>
</gene>
<proteinExistence type="predicted"/>
<name>A0A484M5P4_9ASTE</name>
<evidence type="ECO:0000313" key="1">
    <source>
        <dbReference type="EMBL" id="VFQ83879.1"/>
    </source>
</evidence>
<dbReference type="Proteomes" id="UP000595140">
    <property type="component" value="Unassembled WGS sequence"/>
</dbReference>
<reference evidence="1 2" key="1">
    <citation type="submission" date="2018-04" db="EMBL/GenBank/DDBJ databases">
        <authorList>
            <person name="Vogel A."/>
        </authorList>
    </citation>
    <scope>NUCLEOTIDE SEQUENCE [LARGE SCALE GENOMIC DNA]</scope>
</reference>
<dbReference type="AlphaFoldDB" id="A0A484M5P4"/>
<accession>A0A484M5P4</accession>
<organism evidence="1 2">
    <name type="scientific">Cuscuta campestris</name>
    <dbReference type="NCBI Taxonomy" id="132261"/>
    <lineage>
        <taxon>Eukaryota</taxon>
        <taxon>Viridiplantae</taxon>
        <taxon>Streptophyta</taxon>
        <taxon>Embryophyta</taxon>
        <taxon>Tracheophyta</taxon>
        <taxon>Spermatophyta</taxon>
        <taxon>Magnoliopsida</taxon>
        <taxon>eudicotyledons</taxon>
        <taxon>Gunneridae</taxon>
        <taxon>Pentapetalae</taxon>
        <taxon>asterids</taxon>
        <taxon>lamiids</taxon>
        <taxon>Solanales</taxon>
        <taxon>Convolvulaceae</taxon>
        <taxon>Cuscuteae</taxon>
        <taxon>Cuscuta</taxon>
        <taxon>Cuscuta subgen. Grammica</taxon>
        <taxon>Cuscuta sect. Cleistogrammica</taxon>
    </lineage>
</organism>
<evidence type="ECO:0000313" key="2">
    <source>
        <dbReference type="Proteomes" id="UP000595140"/>
    </source>
</evidence>
<keyword evidence="2" id="KW-1185">Reference proteome</keyword>
<sequence>MKAYDMILHLRQLYQGQSRHERFQISKALLSCKLSVGIPIGLHVLKMIGYVETLEKLGFSLRQELATDFILQSLP</sequence>